<gene>
    <name evidence="1" type="ORF">acsn021_07780</name>
</gene>
<accession>A0A6S6QVV9</accession>
<name>A0A6S6QVV9_9FIRM</name>
<organism evidence="1 2">
    <name type="scientific">Anaerocolumna cellulosilytica</name>
    <dbReference type="NCBI Taxonomy" id="433286"/>
    <lineage>
        <taxon>Bacteria</taxon>
        <taxon>Bacillati</taxon>
        <taxon>Bacillota</taxon>
        <taxon>Clostridia</taxon>
        <taxon>Lachnospirales</taxon>
        <taxon>Lachnospiraceae</taxon>
        <taxon>Anaerocolumna</taxon>
    </lineage>
</organism>
<dbReference type="AlphaFoldDB" id="A0A6S6QVV9"/>
<evidence type="ECO:0000313" key="2">
    <source>
        <dbReference type="Proteomes" id="UP000515561"/>
    </source>
</evidence>
<reference evidence="1 2" key="1">
    <citation type="journal article" date="2016" name="Int. J. Syst. Evol. Microbiol.">
        <title>Descriptions of Anaerotaenia torta gen. nov., sp. nov. and Anaerocolumna cellulosilytica gen. nov., sp. nov. isolated from a methanogenic reactor of cattle waste.</title>
        <authorList>
            <person name="Uek A."/>
            <person name="Ohtaki Y."/>
            <person name="Kaku N."/>
            <person name="Ueki K."/>
        </authorList>
    </citation>
    <scope>NUCLEOTIDE SEQUENCE [LARGE SCALE GENOMIC DNA]</scope>
    <source>
        <strain evidence="1 2">SN021</strain>
    </source>
</reference>
<dbReference type="EMBL" id="AP023367">
    <property type="protein sequence ID" value="BCJ93209.1"/>
    <property type="molecule type" value="Genomic_DNA"/>
</dbReference>
<dbReference type="InterPro" id="IPR029068">
    <property type="entry name" value="Glyas_Bleomycin-R_OHBP_Dase"/>
</dbReference>
<dbReference type="RefSeq" id="WP_184095130.1">
    <property type="nucleotide sequence ID" value="NZ_AP023367.1"/>
</dbReference>
<dbReference type="InterPro" id="IPR037523">
    <property type="entry name" value="VOC_core"/>
</dbReference>
<dbReference type="CDD" id="cd06587">
    <property type="entry name" value="VOC"/>
    <property type="match status" value="1"/>
</dbReference>
<evidence type="ECO:0000313" key="1">
    <source>
        <dbReference type="EMBL" id="BCJ93209.1"/>
    </source>
</evidence>
<dbReference type="SUPFAM" id="SSF54593">
    <property type="entry name" value="Glyoxalase/Bleomycin resistance protein/Dihydroxybiphenyl dioxygenase"/>
    <property type="match status" value="1"/>
</dbReference>
<dbReference type="PROSITE" id="PS51819">
    <property type="entry name" value="VOC"/>
    <property type="match status" value="1"/>
</dbReference>
<dbReference type="Pfam" id="PF00903">
    <property type="entry name" value="Glyoxalase"/>
    <property type="match status" value="1"/>
</dbReference>
<protein>
    <submittedName>
        <fullName evidence="1">Uncharacterized protein</fullName>
    </submittedName>
</protein>
<dbReference type="Proteomes" id="UP000515561">
    <property type="component" value="Chromosome"/>
</dbReference>
<dbReference type="InterPro" id="IPR004360">
    <property type="entry name" value="Glyas_Fos-R_dOase_dom"/>
</dbReference>
<keyword evidence="2" id="KW-1185">Reference proteome</keyword>
<proteinExistence type="predicted"/>
<dbReference type="KEGG" id="acel:acsn021_07780"/>
<sequence length="141" mass="16345">MDKKRLISKIGHVYIPTSNLNEAIKWYTSHLDFKLINTFIDRGNSHVAVLHSTAKHAVAVLLVESTDTKRLEITREGQAFPVLALYCPDIEYTHSYLKSKHVQVEDIQVLGENEAKYFYFRDCDNNLLEGAWSVWDPEEEY</sequence>
<dbReference type="Gene3D" id="3.10.180.10">
    <property type="entry name" value="2,3-Dihydroxybiphenyl 1,2-Dioxygenase, domain 1"/>
    <property type="match status" value="1"/>
</dbReference>